<name>A0A2D3UWV1_9PEZI</name>
<proteinExistence type="predicted"/>
<protein>
    <submittedName>
        <fullName evidence="2">Uncharacterized protein</fullName>
    </submittedName>
</protein>
<feature type="region of interest" description="Disordered" evidence="1">
    <location>
        <begin position="115"/>
        <end position="150"/>
    </location>
</feature>
<feature type="region of interest" description="Disordered" evidence="1">
    <location>
        <begin position="19"/>
        <end position="38"/>
    </location>
</feature>
<keyword evidence="3" id="KW-1185">Reference proteome</keyword>
<gene>
    <name evidence="2" type="ORF">RCC_07144</name>
</gene>
<evidence type="ECO:0000313" key="3">
    <source>
        <dbReference type="Proteomes" id="UP000225277"/>
    </source>
</evidence>
<evidence type="ECO:0000256" key="1">
    <source>
        <dbReference type="SAM" id="MobiDB-lite"/>
    </source>
</evidence>
<dbReference type="GeneID" id="35602264"/>
<dbReference type="RefSeq" id="XP_023628170.1">
    <property type="nucleotide sequence ID" value="XM_023772402.1"/>
</dbReference>
<feature type="compositionally biased region" description="Acidic residues" evidence="1">
    <location>
        <begin position="124"/>
        <end position="139"/>
    </location>
</feature>
<dbReference type="AlphaFoldDB" id="A0A2D3UWV1"/>
<reference evidence="2 3" key="1">
    <citation type="submission" date="2016-03" db="EMBL/GenBank/DDBJ databases">
        <authorList>
            <person name="Ploux O."/>
        </authorList>
    </citation>
    <scope>NUCLEOTIDE SEQUENCE [LARGE SCALE GENOMIC DNA]</scope>
    <source>
        <strain evidence="2 3">URUG2</strain>
    </source>
</reference>
<dbReference type="EMBL" id="FJUY01000011">
    <property type="protein sequence ID" value="CZT21281.1"/>
    <property type="molecule type" value="Genomic_DNA"/>
</dbReference>
<sequence>MHRTMELCENYEYEQVADNATGNSRDPKSTDATSQVPHAFSDALEYKVKTNMINTMLDWDTDSEYDDEKGFSETENDGLWDSDCESELSDDMDYLMQSHDEELPFLARNVSAYLGDSDSMMSNDESESESESEEEEEEPPFLGPEDCLSPDERTEVIGAAKKVVYARHMFLGQ</sequence>
<evidence type="ECO:0000313" key="2">
    <source>
        <dbReference type="EMBL" id="CZT21281.1"/>
    </source>
</evidence>
<feature type="compositionally biased region" description="Polar residues" evidence="1">
    <location>
        <begin position="19"/>
        <end position="36"/>
    </location>
</feature>
<dbReference type="Proteomes" id="UP000225277">
    <property type="component" value="Unassembled WGS sequence"/>
</dbReference>
<organism evidence="2 3">
    <name type="scientific">Ramularia collo-cygni</name>
    <dbReference type="NCBI Taxonomy" id="112498"/>
    <lineage>
        <taxon>Eukaryota</taxon>
        <taxon>Fungi</taxon>
        <taxon>Dikarya</taxon>
        <taxon>Ascomycota</taxon>
        <taxon>Pezizomycotina</taxon>
        <taxon>Dothideomycetes</taxon>
        <taxon>Dothideomycetidae</taxon>
        <taxon>Mycosphaerellales</taxon>
        <taxon>Mycosphaerellaceae</taxon>
        <taxon>Ramularia</taxon>
    </lineage>
</organism>
<accession>A0A2D3UWV1</accession>